<proteinExistence type="predicted"/>
<evidence type="ECO:0000313" key="2">
    <source>
        <dbReference type="EMBL" id="VDD29908.1"/>
    </source>
</evidence>
<keyword evidence="1" id="KW-0812">Transmembrane</keyword>
<evidence type="ECO:0000256" key="1">
    <source>
        <dbReference type="SAM" id="Phobius"/>
    </source>
</evidence>
<sequence length="42" mass="5067">MKSLMRGIGIWRMKWLRCRRGFVTYKTSLVLVLRLMIVKLGR</sequence>
<gene>
    <name evidence="2" type="ORF">BOLC9T55231H</name>
</gene>
<dbReference type="AlphaFoldDB" id="A0A3P6DT02"/>
<feature type="transmembrane region" description="Helical" evidence="1">
    <location>
        <begin position="21"/>
        <end position="41"/>
    </location>
</feature>
<name>A0A3P6DT02_BRAOL</name>
<organism evidence="2">
    <name type="scientific">Brassica oleracea</name>
    <name type="common">Wild cabbage</name>
    <dbReference type="NCBI Taxonomy" id="3712"/>
    <lineage>
        <taxon>Eukaryota</taxon>
        <taxon>Viridiplantae</taxon>
        <taxon>Streptophyta</taxon>
        <taxon>Embryophyta</taxon>
        <taxon>Tracheophyta</taxon>
        <taxon>Spermatophyta</taxon>
        <taxon>Magnoliopsida</taxon>
        <taxon>eudicotyledons</taxon>
        <taxon>Gunneridae</taxon>
        <taxon>Pentapetalae</taxon>
        <taxon>rosids</taxon>
        <taxon>malvids</taxon>
        <taxon>Brassicales</taxon>
        <taxon>Brassicaceae</taxon>
        <taxon>Brassiceae</taxon>
        <taxon>Brassica</taxon>
    </lineage>
</organism>
<keyword evidence="1" id="KW-0472">Membrane</keyword>
<accession>A0A3P6DT02</accession>
<keyword evidence="1" id="KW-1133">Transmembrane helix</keyword>
<dbReference type="EMBL" id="LR031875">
    <property type="protein sequence ID" value="VDD29908.1"/>
    <property type="molecule type" value="Genomic_DNA"/>
</dbReference>
<protein>
    <submittedName>
        <fullName evidence="2">Uncharacterized protein</fullName>
    </submittedName>
</protein>
<reference evidence="2" key="1">
    <citation type="submission" date="2018-11" db="EMBL/GenBank/DDBJ databases">
        <authorList>
            <consortium name="Genoscope - CEA"/>
            <person name="William W."/>
        </authorList>
    </citation>
    <scope>NUCLEOTIDE SEQUENCE</scope>
</reference>